<dbReference type="EMBL" id="CM007651">
    <property type="protein sequence ID" value="ONI35458.1"/>
    <property type="molecule type" value="Genomic_DNA"/>
</dbReference>
<evidence type="ECO:0000313" key="3">
    <source>
        <dbReference type="Proteomes" id="UP000006882"/>
    </source>
</evidence>
<evidence type="ECO:0000313" key="2">
    <source>
        <dbReference type="EMBL" id="ONI35458.1"/>
    </source>
</evidence>
<accession>A0A251RHG6</accession>
<keyword evidence="1" id="KW-1133">Transmembrane helix</keyword>
<dbReference type="AlphaFoldDB" id="A0A251RHG6"/>
<dbReference type="Proteomes" id="UP000006882">
    <property type="component" value="Chromosome G1"/>
</dbReference>
<keyword evidence="1" id="KW-0472">Membrane</keyword>
<feature type="transmembrane region" description="Helical" evidence="1">
    <location>
        <begin position="20"/>
        <end position="39"/>
    </location>
</feature>
<protein>
    <submittedName>
        <fullName evidence="2">Uncharacterized protein</fullName>
    </submittedName>
</protein>
<reference evidence="2 3" key="1">
    <citation type="journal article" date="2013" name="Nat. Genet.">
        <title>The high-quality draft genome of peach (Prunus persica) identifies unique patterns of genetic diversity, domestication and genome evolution.</title>
        <authorList>
            <consortium name="International Peach Genome Initiative"/>
            <person name="Verde I."/>
            <person name="Abbott A.G."/>
            <person name="Scalabrin S."/>
            <person name="Jung S."/>
            <person name="Shu S."/>
            <person name="Marroni F."/>
            <person name="Zhebentyayeva T."/>
            <person name="Dettori M.T."/>
            <person name="Grimwood J."/>
            <person name="Cattonaro F."/>
            <person name="Zuccolo A."/>
            <person name="Rossini L."/>
            <person name="Jenkins J."/>
            <person name="Vendramin E."/>
            <person name="Meisel L.A."/>
            <person name="Decroocq V."/>
            <person name="Sosinski B."/>
            <person name="Prochnik S."/>
            <person name="Mitros T."/>
            <person name="Policriti A."/>
            <person name="Cipriani G."/>
            <person name="Dondini L."/>
            <person name="Ficklin S."/>
            <person name="Goodstein D.M."/>
            <person name="Xuan P."/>
            <person name="Del Fabbro C."/>
            <person name="Aramini V."/>
            <person name="Copetti D."/>
            <person name="Gonzalez S."/>
            <person name="Horner D.S."/>
            <person name="Falchi R."/>
            <person name="Lucas S."/>
            <person name="Mica E."/>
            <person name="Maldonado J."/>
            <person name="Lazzari B."/>
            <person name="Bielenberg D."/>
            <person name="Pirona R."/>
            <person name="Miculan M."/>
            <person name="Barakat A."/>
            <person name="Testolin R."/>
            <person name="Stella A."/>
            <person name="Tartarini S."/>
            <person name="Tonutti P."/>
            <person name="Arus P."/>
            <person name="Orellana A."/>
            <person name="Wells C."/>
            <person name="Main D."/>
            <person name="Vizzotto G."/>
            <person name="Silva H."/>
            <person name="Salamini F."/>
            <person name="Schmutz J."/>
            <person name="Morgante M."/>
            <person name="Rokhsar D.S."/>
        </authorList>
    </citation>
    <scope>NUCLEOTIDE SEQUENCE [LARGE SCALE GENOMIC DNA]</scope>
    <source>
        <strain evidence="3">cv. Nemared</strain>
    </source>
</reference>
<organism evidence="2 3">
    <name type="scientific">Prunus persica</name>
    <name type="common">Peach</name>
    <name type="synonym">Amygdalus persica</name>
    <dbReference type="NCBI Taxonomy" id="3760"/>
    <lineage>
        <taxon>Eukaryota</taxon>
        <taxon>Viridiplantae</taxon>
        <taxon>Streptophyta</taxon>
        <taxon>Embryophyta</taxon>
        <taxon>Tracheophyta</taxon>
        <taxon>Spermatophyta</taxon>
        <taxon>Magnoliopsida</taxon>
        <taxon>eudicotyledons</taxon>
        <taxon>Gunneridae</taxon>
        <taxon>Pentapetalae</taxon>
        <taxon>rosids</taxon>
        <taxon>fabids</taxon>
        <taxon>Rosales</taxon>
        <taxon>Rosaceae</taxon>
        <taxon>Amygdaloideae</taxon>
        <taxon>Amygdaleae</taxon>
        <taxon>Prunus</taxon>
    </lineage>
</organism>
<proteinExistence type="predicted"/>
<gene>
    <name evidence="2" type="ORF">PRUPE_1G537000</name>
</gene>
<sequence>MTGWVKELLRNYCNKNFRKLRSLVAFGRLLSLHIIIMRFDRLFFKEISIIE</sequence>
<keyword evidence="1" id="KW-0812">Transmembrane</keyword>
<dbReference type="Gramene" id="ONI35458">
    <property type="protein sequence ID" value="ONI35458"/>
    <property type="gene ID" value="PRUPE_1G537000"/>
</dbReference>
<keyword evidence="3" id="KW-1185">Reference proteome</keyword>
<evidence type="ECO:0000256" key="1">
    <source>
        <dbReference type="SAM" id="Phobius"/>
    </source>
</evidence>
<name>A0A251RHG6_PRUPE</name>